<dbReference type="SUPFAM" id="SSF53474">
    <property type="entry name" value="alpha/beta-Hydrolases"/>
    <property type="match status" value="1"/>
</dbReference>
<organism evidence="2 3">
    <name type="scientific">Aquimarina muelleri</name>
    <dbReference type="NCBI Taxonomy" id="279356"/>
    <lineage>
        <taxon>Bacteria</taxon>
        <taxon>Pseudomonadati</taxon>
        <taxon>Bacteroidota</taxon>
        <taxon>Flavobacteriia</taxon>
        <taxon>Flavobacteriales</taxon>
        <taxon>Flavobacteriaceae</taxon>
        <taxon>Aquimarina</taxon>
    </lineage>
</organism>
<feature type="domain" description="AB hydrolase-1" evidence="1">
    <location>
        <begin position="20"/>
        <end position="128"/>
    </location>
</feature>
<dbReference type="PANTHER" id="PTHR43194">
    <property type="entry name" value="HYDROLASE ALPHA/BETA FOLD FAMILY"/>
    <property type="match status" value="1"/>
</dbReference>
<gene>
    <name evidence="2" type="ORF">GCM10007384_21630</name>
</gene>
<dbReference type="GO" id="GO:0016787">
    <property type="term" value="F:hydrolase activity"/>
    <property type="evidence" value="ECO:0007669"/>
    <property type="project" value="UniProtKB-KW"/>
</dbReference>
<evidence type="ECO:0000313" key="2">
    <source>
        <dbReference type="EMBL" id="GGX19939.1"/>
    </source>
</evidence>
<dbReference type="InterPro" id="IPR029058">
    <property type="entry name" value="AB_hydrolase_fold"/>
</dbReference>
<dbReference type="PANTHER" id="PTHR43194:SF2">
    <property type="entry name" value="PEROXISOMAL MEMBRANE PROTEIN LPX1"/>
    <property type="match status" value="1"/>
</dbReference>
<dbReference type="Gene3D" id="3.40.50.1820">
    <property type="entry name" value="alpha/beta hydrolase"/>
    <property type="match status" value="1"/>
</dbReference>
<dbReference type="InterPro" id="IPR050228">
    <property type="entry name" value="Carboxylesterase_BioH"/>
</dbReference>
<protein>
    <submittedName>
        <fullName evidence="2">Alpha/beta hydrolase</fullName>
    </submittedName>
</protein>
<keyword evidence="2" id="KW-0378">Hydrolase</keyword>
<dbReference type="Pfam" id="PF00561">
    <property type="entry name" value="Abhydrolase_1"/>
    <property type="match status" value="1"/>
</dbReference>
<reference evidence="2 3" key="1">
    <citation type="journal article" date="2014" name="Int. J. Syst. Evol. Microbiol.">
        <title>Complete genome sequence of Corynebacterium casei LMG S-19264T (=DSM 44701T), isolated from a smear-ripened cheese.</title>
        <authorList>
            <consortium name="US DOE Joint Genome Institute (JGI-PGF)"/>
            <person name="Walter F."/>
            <person name="Albersmeier A."/>
            <person name="Kalinowski J."/>
            <person name="Ruckert C."/>
        </authorList>
    </citation>
    <scope>NUCLEOTIDE SEQUENCE [LARGE SCALE GENOMIC DNA]</scope>
    <source>
        <strain evidence="2 3">KCTC 12285</strain>
    </source>
</reference>
<dbReference type="PRINTS" id="PR00111">
    <property type="entry name" value="ABHYDROLASE"/>
</dbReference>
<sequence length="259" mass="28946">MILLYKGIKINYNTLGKGIPVVFLHGFLENLNMWEKTTESLTDSYQCILIDLLGHGHSGNIGYIHTMEDMAKAVKTVLENLSISKAVFVGHSMGGYVSLACVDLFPDLILGIALLNSTSFPDSEERKYNRTRAINIVKKNPNAYTSMAIANLFAEENQLQFASEIHEIKNQASKMSLQGIISALEGMKIRKDRTNILANFKGFKVIFAGIKDPILPYKQSCAEAKQNNVDLVSLEGGHMSYLENKEQYMIELSRFLNSI</sequence>
<evidence type="ECO:0000313" key="3">
    <source>
        <dbReference type="Proteomes" id="UP000601108"/>
    </source>
</evidence>
<dbReference type="InterPro" id="IPR000073">
    <property type="entry name" value="AB_hydrolase_1"/>
</dbReference>
<dbReference type="RefSeq" id="WP_027414228.1">
    <property type="nucleotide sequence ID" value="NZ_BMWS01000013.1"/>
</dbReference>
<dbReference type="Proteomes" id="UP000601108">
    <property type="component" value="Unassembled WGS sequence"/>
</dbReference>
<comment type="caution">
    <text evidence="2">The sequence shown here is derived from an EMBL/GenBank/DDBJ whole genome shotgun (WGS) entry which is preliminary data.</text>
</comment>
<dbReference type="AlphaFoldDB" id="A0A918JWK0"/>
<proteinExistence type="predicted"/>
<accession>A0A918JWK0</accession>
<evidence type="ECO:0000259" key="1">
    <source>
        <dbReference type="Pfam" id="PF00561"/>
    </source>
</evidence>
<keyword evidence="3" id="KW-1185">Reference proteome</keyword>
<dbReference type="EMBL" id="BMWS01000013">
    <property type="protein sequence ID" value="GGX19939.1"/>
    <property type="molecule type" value="Genomic_DNA"/>
</dbReference>
<name>A0A918JWK0_9FLAO</name>